<comment type="caution">
    <text evidence="9">Lacks conserved residue(s) required for the propagation of feature annotation.</text>
</comment>
<dbReference type="InterPro" id="IPR003010">
    <property type="entry name" value="C-N_Hydrolase"/>
</dbReference>
<feature type="transmembrane region" description="Helical" evidence="9">
    <location>
        <begin position="464"/>
        <end position="485"/>
    </location>
</feature>
<keyword evidence="8 9" id="KW-0012">Acyltransferase</keyword>
<dbReference type="GO" id="GO:0005886">
    <property type="term" value="C:plasma membrane"/>
    <property type="evidence" value="ECO:0007669"/>
    <property type="project" value="UniProtKB-SubCell"/>
</dbReference>
<feature type="transmembrane region" description="Helical" evidence="9">
    <location>
        <begin position="86"/>
        <end position="109"/>
    </location>
</feature>
<evidence type="ECO:0000313" key="11">
    <source>
        <dbReference type="EMBL" id="BAO45751.1"/>
    </source>
</evidence>
<feature type="transmembrane region" description="Helical" evidence="9">
    <location>
        <begin position="57"/>
        <end position="74"/>
    </location>
</feature>
<name>A0A7U6GLB4_9GAMM</name>
<accession>A0A7U6GLB4</accession>
<dbReference type="Pfam" id="PF20154">
    <property type="entry name" value="LNT_N"/>
    <property type="match status" value="1"/>
</dbReference>
<dbReference type="NCBIfam" id="TIGR00546">
    <property type="entry name" value="lnt"/>
    <property type="match status" value="1"/>
</dbReference>
<evidence type="ECO:0000256" key="7">
    <source>
        <dbReference type="ARBA" id="ARBA00023136"/>
    </source>
</evidence>
<evidence type="ECO:0000256" key="1">
    <source>
        <dbReference type="ARBA" id="ARBA00004651"/>
    </source>
</evidence>
<dbReference type="EMBL" id="AP012273">
    <property type="protein sequence ID" value="BAO45751.1"/>
    <property type="molecule type" value="Genomic_DNA"/>
</dbReference>
<proteinExistence type="inferred from homology"/>
<dbReference type="Pfam" id="PF00795">
    <property type="entry name" value="CN_hydrolase"/>
    <property type="match status" value="1"/>
</dbReference>
<evidence type="ECO:0000256" key="3">
    <source>
        <dbReference type="ARBA" id="ARBA00022475"/>
    </source>
</evidence>
<dbReference type="SUPFAM" id="SSF56317">
    <property type="entry name" value="Carbon-nitrogen hydrolase"/>
    <property type="match status" value="1"/>
</dbReference>
<evidence type="ECO:0000256" key="4">
    <source>
        <dbReference type="ARBA" id="ARBA00022679"/>
    </source>
</evidence>
<dbReference type="OrthoDB" id="9804277at2"/>
<dbReference type="AlphaFoldDB" id="A0A7U6GLB4"/>
<dbReference type="GO" id="GO:0016410">
    <property type="term" value="F:N-acyltransferase activity"/>
    <property type="evidence" value="ECO:0007669"/>
    <property type="project" value="UniProtKB-UniRule"/>
</dbReference>
<feature type="transmembrane region" description="Helical" evidence="9">
    <location>
        <begin position="12"/>
        <end position="45"/>
    </location>
</feature>
<keyword evidence="3 9" id="KW-1003">Cell membrane</keyword>
<dbReference type="EC" id="2.3.1.269" evidence="9"/>
<comment type="subcellular location">
    <subcellularLocation>
        <location evidence="1 9">Cell membrane</location>
        <topology evidence="1 9">Multi-pass membrane protein</topology>
    </subcellularLocation>
</comment>
<dbReference type="GO" id="GO:0042158">
    <property type="term" value="P:lipoprotein biosynthetic process"/>
    <property type="evidence" value="ECO:0007669"/>
    <property type="project" value="UniProtKB-UniRule"/>
</dbReference>
<dbReference type="Proteomes" id="UP000031631">
    <property type="component" value="Chromosome"/>
</dbReference>
<dbReference type="PANTHER" id="PTHR38686:SF1">
    <property type="entry name" value="APOLIPOPROTEIN N-ACYLTRANSFERASE"/>
    <property type="match status" value="1"/>
</dbReference>
<dbReference type="UniPathway" id="UPA00666"/>
<comment type="pathway">
    <text evidence="9">Protein modification; lipoprotein biosynthesis (N-acyl transfer).</text>
</comment>
<dbReference type="CDD" id="cd07571">
    <property type="entry name" value="ALP_N-acyl_transferase"/>
    <property type="match status" value="1"/>
</dbReference>
<evidence type="ECO:0000256" key="9">
    <source>
        <dbReference type="HAMAP-Rule" id="MF_01148"/>
    </source>
</evidence>
<comment type="catalytic activity">
    <reaction evidence="9">
        <text>N-terminal S-1,2-diacyl-sn-glyceryl-L-cysteinyl-[lipoprotein] + a glycerophospholipid = N-acyl-S-1,2-diacyl-sn-glyceryl-L-cysteinyl-[lipoprotein] + a 2-acyl-sn-glycero-3-phospholipid + H(+)</text>
        <dbReference type="Rhea" id="RHEA:48228"/>
        <dbReference type="Rhea" id="RHEA-COMP:14681"/>
        <dbReference type="Rhea" id="RHEA-COMP:14684"/>
        <dbReference type="ChEBI" id="CHEBI:15378"/>
        <dbReference type="ChEBI" id="CHEBI:136912"/>
        <dbReference type="ChEBI" id="CHEBI:140656"/>
        <dbReference type="ChEBI" id="CHEBI:140657"/>
        <dbReference type="ChEBI" id="CHEBI:140660"/>
        <dbReference type="EC" id="2.3.1.269"/>
    </reaction>
</comment>
<feature type="transmembrane region" description="Helical" evidence="9">
    <location>
        <begin position="157"/>
        <end position="182"/>
    </location>
</feature>
<evidence type="ECO:0000313" key="12">
    <source>
        <dbReference type="Proteomes" id="UP000031631"/>
    </source>
</evidence>
<dbReference type="InterPro" id="IPR036526">
    <property type="entry name" value="C-N_Hydrolase_sf"/>
</dbReference>
<feature type="domain" description="CN hydrolase" evidence="10">
    <location>
        <begin position="218"/>
        <end position="457"/>
    </location>
</feature>
<reference evidence="11 12" key="1">
    <citation type="journal article" date="2014" name="PLoS ONE">
        <title>Physiological and genomic features of a novel sulfur-oxidizing gammaproteobacterium belonging to a previously uncultivated symbiotic lineage isolated from a hydrothermal vent.</title>
        <authorList>
            <person name="Nunoura T."/>
            <person name="Takaki Y."/>
            <person name="Kazama H."/>
            <person name="Kakuta J."/>
            <person name="Shimamura S."/>
            <person name="Makita H."/>
            <person name="Hirai M."/>
            <person name="Miyazaki M."/>
            <person name="Takai K."/>
        </authorList>
    </citation>
    <scope>NUCLEOTIDE SEQUENCE [LARGE SCALE GENOMIC DNA]</scope>
    <source>
        <strain evidence="11 12">Hiromi1</strain>
    </source>
</reference>
<protein>
    <recommendedName>
        <fullName evidence="9">Apolipoprotein N-acyltransferase</fullName>
        <shortName evidence="9">ALP N-acyltransferase</shortName>
        <ecNumber evidence="9">2.3.1.269</ecNumber>
    </recommendedName>
</protein>
<dbReference type="InterPro" id="IPR045378">
    <property type="entry name" value="LNT_N"/>
</dbReference>
<dbReference type="KEGG" id="tbn:TBH_C2850"/>
<comment type="similarity">
    <text evidence="2 9">Belongs to the CN hydrolase family. Apolipoprotein N-acyltransferase subfamily.</text>
</comment>
<keyword evidence="7 9" id="KW-0472">Membrane</keyword>
<organism evidence="11 12">
    <name type="scientific">Thiolapillus brandeum</name>
    <dbReference type="NCBI Taxonomy" id="1076588"/>
    <lineage>
        <taxon>Bacteria</taxon>
        <taxon>Pseudomonadati</taxon>
        <taxon>Pseudomonadota</taxon>
        <taxon>Gammaproteobacteria</taxon>
        <taxon>Chromatiales</taxon>
        <taxon>Sedimenticolaceae</taxon>
        <taxon>Thiolapillus</taxon>
    </lineage>
</organism>
<evidence type="ECO:0000256" key="2">
    <source>
        <dbReference type="ARBA" id="ARBA00010065"/>
    </source>
</evidence>
<gene>
    <name evidence="9" type="primary">lnt</name>
    <name evidence="11" type="ORF">TBH_C2850</name>
</gene>
<dbReference type="InterPro" id="IPR004563">
    <property type="entry name" value="Apolipo_AcylTrfase"/>
</dbReference>
<dbReference type="HAMAP" id="MF_01148">
    <property type="entry name" value="Lnt"/>
    <property type="match status" value="1"/>
</dbReference>
<keyword evidence="4 9" id="KW-0808">Transferase</keyword>
<keyword evidence="5 9" id="KW-0812">Transmembrane</keyword>
<keyword evidence="12" id="KW-1185">Reference proteome</keyword>
<evidence type="ECO:0000256" key="6">
    <source>
        <dbReference type="ARBA" id="ARBA00022989"/>
    </source>
</evidence>
<dbReference type="Gene3D" id="3.60.110.10">
    <property type="entry name" value="Carbon-nitrogen hydrolase"/>
    <property type="match status" value="1"/>
</dbReference>
<dbReference type="PANTHER" id="PTHR38686">
    <property type="entry name" value="APOLIPOPROTEIN N-ACYLTRANSFERASE"/>
    <property type="match status" value="1"/>
</dbReference>
<dbReference type="PROSITE" id="PS50263">
    <property type="entry name" value="CN_HYDROLASE"/>
    <property type="match status" value="1"/>
</dbReference>
<sequence length="495" mass="54182">MRLPDRLPVRLVLAFAAGGLCVLAFAPFSQGWVALLSLALLFLLWRDASPGQAFWTGWSWGAGLMGFGVFWLHNSIAQFGGLNLPLAIFITLLFAVFVALFPGLAGWGANHLTAARLPRLLLAYPACWVLLEWSRSWVLTGFPWLSMGYSQIDSILAGYAPVLGVYGISLVALLMAGSLLLWRSPWIVLLPILGLGGWSLQNIAWTSAAGAPFTASLVQASIPQHQKWLPSQLGPTLDFYVAETEKLTHSRLTVWPETAVPAFADKVETEFLQPLHEHLKNQGRDLLLGIPVREEDGRYYNSLLALGASGRGRYDKRHLVPFGEFMPFARVLQPLIRMLAIPMSSFSAGDDDKPPLLKLAGYPAGVSICYEDAFPGQVSQALPEAAFLLNASNDAWFGDSLAPYQHLEMARMRALETGRFMLRATNTGISAIIDERGWVMRYLPWGKRGTITERIQPLAGSTPYVRAGNGLVLGLLLLMLLAAYLRRAGGAPSTP</sequence>
<evidence type="ECO:0000259" key="10">
    <source>
        <dbReference type="PROSITE" id="PS50263"/>
    </source>
</evidence>
<evidence type="ECO:0000256" key="5">
    <source>
        <dbReference type="ARBA" id="ARBA00022692"/>
    </source>
</evidence>
<evidence type="ECO:0000256" key="8">
    <source>
        <dbReference type="ARBA" id="ARBA00023315"/>
    </source>
</evidence>
<dbReference type="RefSeq" id="WP_041069791.1">
    <property type="nucleotide sequence ID" value="NZ_AP012273.1"/>
</dbReference>
<keyword evidence="11" id="KW-0449">Lipoprotein</keyword>
<comment type="function">
    <text evidence="9">Catalyzes the phospholipid dependent N-acylation of the N-terminal cysteine of apolipoprotein, the last step in lipoprotein maturation.</text>
</comment>
<keyword evidence="6 9" id="KW-1133">Transmembrane helix</keyword>